<reference evidence="2 3" key="1">
    <citation type="journal article" date="2019" name="Int. J. Syst. Evol. Microbiol.">
        <title>The Global Catalogue of Microorganisms (GCM) 10K type strain sequencing project: providing services to taxonomists for standard genome sequencing and annotation.</title>
        <authorList>
            <consortium name="The Broad Institute Genomics Platform"/>
            <consortium name="The Broad Institute Genome Sequencing Center for Infectious Disease"/>
            <person name="Wu L."/>
            <person name="Ma J."/>
        </authorList>
    </citation>
    <scope>NUCLEOTIDE SEQUENCE [LARGE SCALE GENOMIC DNA]</scope>
    <source>
        <strain evidence="2 3">GX26</strain>
    </source>
</reference>
<dbReference type="Proteomes" id="UP001596395">
    <property type="component" value="Unassembled WGS sequence"/>
</dbReference>
<keyword evidence="1" id="KW-1133">Transmembrane helix</keyword>
<accession>A0ABD5VB30</accession>
<gene>
    <name evidence="2" type="ORF">ACFQGB_05275</name>
</gene>
<feature type="transmembrane region" description="Helical" evidence="1">
    <location>
        <begin position="32"/>
        <end position="49"/>
    </location>
</feature>
<dbReference type="RefSeq" id="WP_336349255.1">
    <property type="nucleotide sequence ID" value="NZ_JAZAQL010000001.1"/>
</dbReference>
<sequence>MSTTTPSTPDPSATDLRSRLGLETILKPVRATSFYAALALPLAYVPLLVSGLETVSQTTTFALLLGLHVLALAAGHGHQPGE</sequence>
<feature type="transmembrane region" description="Helical" evidence="1">
    <location>
        <begin position="61"/>
        <end position="78"/>
    </location>
</feature>
<dbReference type="AlphaFoldDB" id="A0ABD5VB30"/>
<protein>
    <recommendedName>
        <fullName evidence="4">1,4-dihydroxy-2-naphthoate octaprenyltransferase</fullName>
    </recommendedName>
</protein>
<comment type="caution">
    <text evidence="2">The sequence shown here is derived from an EMBL/GenBank/DDBJ whole genome shotgun (WGS) entry which is preliminary data.</text>
</comment>
<evidence type="ECO:0000313" key="3">
    <source>
        <dbReference type="Proteomes" id="UP001596395"/>
    </source>
</evidence>
<keyword evidence="1" id="KW-0812">Transmembrane</keyword>
<dbReference type="InterPro" id="IPR058341">
    <property type="entry name" value="DUF8028"/>
</dbReference>
<evidence type="ECO:0000256" key="1">
    <source>
        <dbReference type="SAM" id="Phobius"/>
    </source>
</evidence>
<organism evidence="2 3">
    <name type="scientific">Halorubellus litoreus</name>
    <dbReference type="NCBI Taxonomy" id="755308"/>
    <lineage>
        <taxon>Archaea</taxon>
        <taxon>Methanobacteriati</taxon>
        <taxon>Methanobacteriota</taxon>
        <taxon>Stenosarchaea group</taxon>
        <taxon>Halobacteria</taxon>
        <taxon>Halobacteriales</taxon>
        <taxon>Halorubellaceae</taxon>
        <taxon>Halorubellus</taxon>
    </lineage>
</organism>
<dbReference type="Pfam" id="PF26071">
    <property type="entry name" value="DUF8028"/>
    <property type="match status" value="1"/>
</dbReference>
<keyword evidence="1" id="KW-0472">Membrane</keyword>
<proteinExistence type="predicted"/>
<evidence type="ECO:0008006" key="4">
    <source>
        <dbReference type="Google" id="ProtNLM"/>
    </source>
</evidence>
<keyword evidence="3" id="KW-1185">Reference proteome</keyword>
<dbReference type="EMBL" id="JBHSXN010000001">
    <property type="protein sequence ID" value="MFC6952266.1"/>
    <property type="molecule type" value="Genomic_DNA"/>
</dbReference>
<evidence type="ECO:0000313" key="2">
    <source>
        <dbReference type="EMBL" id="MFC6952266.1"/>
    </source>
</evidence>
<name>A0ABD5VB30_9EURY</name>